<gene>
    <name evidence="2" type="ORF">SAMN04489841_1850</name>
</gene>
<accession>A0A1H9GDA8</accession>
<dbReference type="Proteomes" id="UP000199114">
    <property type="component" value="Unassembled WGS sequence"/>
</dbReference>
<keyword evidence="1" id="KW-0472">Membrane</keyword>
<keyword evidence="1" id="KW-0812">Transmembrane</keyword>
<feature type="transmembrane region" description="Helical" evidence="1">
    <location>
        <begin position="229"/>
        <end position="246"/>
    </location>
</feature>
<dbReference type="AlphaFoldDB" id="A0A1H9GDA8"/>
<keyword evidence="3" id="KW-1185">Reference proteome</keyword>
<dbReference type="STRING" id="1186196.SAMN04489841_1850"/>
<name>A0A1H9GDA8_9EURY</name>
<feature type="transmembrane region" description="Helical" evidence="1">
    <location>
        <begin position="318"/>
        <end position="336"/>
    </location>
</feature>
<dbReference type="EMBL" id="FOFD01000002">
    <property type="protein sequence ID" value="SEQ48066.1"/>
    <property type="molecule type" value="Genomic_DNA"/>
</dbReference>
<feature type="transmembrane region" description="Helical" evidence="1">
    <location>
        <begin position="285"/>
        <end position="306"/>
    </location>
</feature>
<proteinExistence type="predicted"/>
<feature type="transmembrane region" description="Helical" evidence="1">
    <location>
        <begin position="398"/>
        <end position="420"/>
    </location>
</feature>
<keyword evidence="1" id="KW-1133">Transmembrane helix</keyword>
<evidence type="ECO:0000313" key="2">
    <source>
        <dbReference type="EMBL" id="SEQ48066.1"/>
    </source>
</evidence>
<feature type="transmembrane region" description="Helical" evidence="1">
    <location>
        <begin position="258"/>
        <end position="279"/>
    </location>
</feature>
<reference evidence="3" key="1">
    <citation type="submission" date="2016-10" db="EMBL/GenBank/DDBJ databases">
        <authorList>
            <person name="Varghese N."/>
            <person name="Submissions S."/>
        </authorList>
    </citation>
    <scope>NUCLEOTIDE SEQUENCE [LARGE SCALE GENOMIC DNA]</scope>
    <source>
        <strain evidence="3">DSM 25055</strain>
    </source>
</reference>
<feature type="transmembrane region" description="Helical" evidence="1">
    <location>
        <begin position="342"/>
        <end position="362"/>
    </location>
</feature>
<sequence>MRITRLAVVVALCTLLGVIGVATVAGAPPPSQLCGVCGSGLGDDAGIDGATEPGTLDVYVDEAGDSRWHARVPVTASAAERYRTNATALEAAVDDAWVRYHVADGDVRTVESTLEGNTVVVNYTVDDVARRGVGDSWIVDYFALGTSNARYGLEADRVTLHTPEGTTVTNDPARATVDGSAATWTRADGVDRQTYVTYGDGGVLGTATGYATIGLETGPTALDHGARGGFVPGILIALTGVAFGHIDRGRAAFDAARLERLIAAVGAVGAGGFLVVGVVATGGGLAPGAVALAALGVGYALLGSTARRLGDRLETRGLVGLAALATVTAAGVSVLLAGFPVYAFPVCFGLATALCLPIGHAFERGRTPIALVVVAALTPIAAIAAVAPVSVFGYGPGLYGLLLLPWVASVAVFGYPLALLGRRIALEADRSRR</sequence>
<protein>
    <submittedName>
        <fullName evidence="2">Uncharacterized protein</fullName>
    </submittedName>
</protein>
<evidence type="ECO:0000256" key="1">
    <source>
        <dbReference type="SAM" id="Phobius"/>
    </source>
</evidence>
<dbReference type="RefSeq" id="WP_090616702.1">
    <property type="nucleotide sequence ID" value="NZ_FOFD01000002.1"/>
</dbReference>
<feature type="transmembrane region" description="Helical" evidence="1">
    <location>
        <begin position="369"/>
        <end position="392"/>
    </location>
</feature>
<dbReference type="OrthoDB" id="242474at2157"/>
<organism evidence="2 3">
    <name type="scientific">Natrinema salaciae</name>
    <dbReference type="NCBI Taxonomy" id="1186196"/>
    <lineage>
        <taxon>Archaea</taxon>
        <taxon>Methanobacteriati</taxon>
        <taxon>Methanobacteriota</taxon>
        <taxon>Stenosarchaea group</taxon>
        <taxon>Halobacteria</taxon>
        <taxon>Halobacteriales</taxon>
        <taxon>Natrialbaceae</taxon>
        <taxon>Natrinema</taxon>
    </lineage>
</organism>
<evidence type="ECO:0000313" key="3">
    <source>
        <dbReference type="Proteomes" id="UP000199114"/>
    </source>
</evidence>